<dbReference type="EMBL" id="FTPD01000023">
    <property type="protein sequence ID" value="SIT56877.1"/>
    <property type="molecule type" value="Genomic_DNA"/>
</dbReference>
<feature type="region of interest" description="Disordered" evidence="1">
    <location>
        <begin position="13"/>
        <end position="34"/>
    </location>
</feature>
<proteinExistence type="predicted"/>
<dbReference type="STRING" id="1631249.BQ8794_30326"/>
<reference evidence="3" key="1">
    <citation type="submission" date="2017-01" db="EMBL/GenBank/DDBJ databases">
        <authorList>
            <person name="Brunel B."/>
        </authorList>
    </citation>
    <scope>NUCLEOTIDE SEQUENCE [LARGE SCALE GENOMIC DNA]</scope>
</reference>
<name>A0A1R3VAC8_9HYPH</name>
<protein>
    <submittedName>
        <fullName evidence="2">Uncharacterized protein</fullName>
    </submittedName>
</protein>
<evidence type="ECO:0000313" key="2">
    <source>
        <dbReference type="EMBL" id="SIT56877.1"/>
    </source>
</evidence>
<dbReference type="AlphaFoldDB" id="A0A1R3VAC8"/>
<evidence type="ECO:0000256" key="1">
    <source>
        <dbReference type="SAM" id="MobiDB-lite"/>
    </source>
</evidence>
<gene>
    <name evidence="2" type="ORF">BQ8794_30326</name>
</gene>
<sequence length="77" mass="8956">MFPSERARRAISRRYIPPHFNRHPRDRSGPSSLGSYLDSQSDCLALRHPVFKSSRAEYTTAPCYHVELRYAYVEVAK</sequence>
<organism evidence="2 3">
    <name type="scientific">Mesorhizobium prunaredense</name>
    <dbReference type="NCBI Taxonomy" id="1631249"/>
    <lineage>
        <taxon>Bacteria</taxon>
        <taxon>Pseudomonadati</taxon>
        <taxon>Pseudomonadota</taxon>
        <taxon>Alphaproteobacteria</taxon>
        <taxon>Hyphomicrobiales</taxon>
        <taxon>Phyllobacteriaceae</taxon>
        <taxon>Mesorhizobium</taxon>
    </lineage>
</organism>
<keyword evidence="3" id="KW-1185">Reference proteome</keyword>
<evidence type="ECO:0000313" key="3">
    <source>
        <dbReference type="Proteomes" id="UP000188388"/>
    </source>
</evidence>
<accession>A0A1R3VAC8</accession>
<dbReference type="Proteomes" id="UP000188388">
    <property type="component" value="Unassembled WGS sequence"/>
</dbReference>